<name>A1ZF15_MICM2</name>
<dbReference type="Proteomes" id="UP000004095">
    <property type="component" value="Unassembled WGS sequence"/>
</dbReference>
<dbReference type="EMBL" id="AAWS01000004">
    <property type="protein sequence ID" value="EAY31117.1"/>
    <property type="molecule type" value="Genomic_DNA"/>
</dbReference>
<evidence type="ECO:0000313" key="1">
    <source>
        <dbReference type="EMBL" id="EAY31117.1"/>
    </source>
</evidence>
<gene>
    <name evidence="1" type="ORF">M23134_07525</name>
</gene>
<dbReference type="SUPFAM" id="SSF46689">
    <property type="entry name" value="Homeodomain-like"/>
    <property type="match status" value="1"/>
</dbReference>
<accession>A1ZF15</accession>
<dbReference type="RefSeq" id="WP_002694267.1">
    <property type="nucleotide sequence ID" value="NZ_AAWS01000004.1"/>
</dbReference>
<keyword evidence="2" id="KW-1185">Reference proteome</keyword>
<evidence type="ECO:0000313" key="2">
    <source>
        <dbReference type="Proteomes" id="UP000004095"/>
    </source>
</evidence>
<reference evidence="1 2" key="1">
    <citation type="submission" date="2007-01" db="EMBL/GenBank/DDBJ databases">
        <authorList>
            <person name="Haygood M."/>
            <person name="Podell S."/>
            <person name="Anderson C."/>
            <person name="Hopkinson B."/>
            <person name="Roe K."/>
            <person name="Barbeau K."/>
            <person name="Gaasterland T."/>
            <person name="Ferriera S."/>
            <person name="Johnson J."/>
            <person name="Kravitz S."/>
            <person name="Beeson K."/>
            <person name="Sutton G."/>
            <person name="Rogers Y.-H."/>
            <person name="Friedman R."/>
            <person name="Frazier M."/>
            <person name="Venter J.C."/>
        </authorList>
    </citation>
    <scope>NUCLEOTIDE SEQUENCE [LARGE SCALE GENOMIC DNA]</scope>
    <source>
        <strain evidence="1 2">ATCC 23134</strain>
    </source>
</reference>
<dbReference type="AlphaFoldDB" id="A1ZF15"/>
<organism evidence="1 2">
    <name type="scientific">Microscilla marina ATCC 23134</name>
    <dbReference type="NCBI Taxonomy" id="313606"/>
    <lineage>
        <taxon>Bacteria</taxon>
        <taxon>Pseudomonadati</taxon>
        <taxon>Bacteroidota</taxon>
        <taxon>Cytophagia</taxon>
        <taxon>Cytophagales</taxon>
        <taxon>Microscillaceae</taxon>
        <taxon>Microscilla</taxon>
    </lineage>
</organism>
<dbReference type="OrthoDB" id="1128828at2"/>
<proteinExistence type="predicted"/>
<sequence>MSQKKYHVDLTSEERSILTRLIQNRKSTSSLVKRAYILLAADRQGSKVWKDQQISEAYGVRRKTVENIRQRFIERGFELTLYGKKQENYREKIFTGDVEAHLIALRCSDPPEGYQRWTYRLLADKMVELDYVAHMSIEGARKILKKRNQALAGKKLAHS</sequence>
<protein>
    <submittedName>
        <fullName evidence="1">Transposase</fullName>
    </submittedName>
</protein>
<dbReference type="eggNOG" id="COG3415">
    <property type="taxonomic scope" value="Bacteria"/>
</dbReference>
<dbReference type="Pfam" id="PF13565">
    <property type="entry name" value="HTH_32"/>
    <property type="match status" value="1"/>
</dbReference>
<dbReference type="InterPro" id="IPR009057">
    <property type="entry name" value="Homeodomain-like_sf"/>
</dbReference>
<comment type="caution">
    <text evidence="1">The sequence shown here is derived from an EMBL/GenBank/DDBJ whole genome shotgun (WGS) entry which is preliminary data.</text>
</comment>